<protein>
    <recommendedName>
        <fullName evidence="3">Secreted protein</fullName>
    </recommendedName>
</protein>
<name>A0ABQ1WV44_9FLAO</name>
<accession>A0ABQ1WV44</accession>
<dbReference type="EMBL" id="BMIX01000012">
    <property type="protein sequence ID" value="GGG46317.1"/>
    <property type="molecule type" value="Genomic_DNA"/>
</dbReference>
<evidence type="ECO:0008006" key="3">
    <source>
        <dbReference type="Google" id="ProtNLM"/>
    </source>
</evidence>
<dbReference type="Proteomes" id="UP000605733">
    <property type="component" value="Unassembled WGS sequence"/>
</dbReference>
<sequence length="96" mass="10703">MKKLFLIPIMALLVVLGMSFTNLGSEIEEQPEIVANDYVYDNGNWRAIPEQQCTGGTETCKVQFGQDGPVYDLYDEMSLNSLKESSVDGEPIIIQL</sequence>
<reference evidence="2" key="1">
    <citation type="journal article" date="2019" name="Int. J. Syst. Evol. Microbiol.">
        <title>The Global Catalogue of Microorganisms (GCM) 10K type strain sequencing project: providing services to taxonomists for standard genome sequencing and annotation.</title>
        <authorList>
            <consortium name="The Broad Institute Genomics Platform"/>
            <consortium name="The Broad Institute Genome Sequencing Center for Infectious Disease"/>
            <person name="Wu L."/>
            <person name="Ma J."/>
        </authorList>
    </citation>
    <scope>NUCLEOTIDE SEQUENCE [LARGE SCALE GENOMIC DNA]</scope>
    <source>
        <strain evidence="2">CGMCC 1.15422</strain>
    </source>
</reference>
<comment type="caution">
    <text evidence="1">The sequence shown here is derived from an EMBL/GenBank/DDBJ whole genome shotgun (WGS) entry which is preliminary data.</text>
</comment>
<proteinExistence type="predicted"/>
<evidence type="ECO:0000313" key="2">
    <source>
        <dbReference type="Proteomes" id="UP000605733"/>
    </source>
</evidence>
<keyword evidence="2" id="KW-1185">Reference proteome</keyword>
<dbReference type="InterPro" id="IPR045391">
    <property type="entry name" value="DUF6520"/>
</dbReference>
<organism evidence="1 2">
    <name type="scientific">Christiangramia forsetii</name>
    <dbReference type="NCBI Taxonomy" id="411153"/>
    <lineage>
        <taxon>Bacteria</taxon>
        <taxon>Pseudomonadati</taxon>
        <taxon>Bacteroidota</taxon>
        <taxon>Flavobacteriia</taxon>
        <taxon>Flavobacteriales</taxon>
        <taxon>Flavobacteriaceae</taxon>
        <taxon>Christiangramia</taxon>
    </lineage>
</organism>
<evidence type="ECO:0000313" key="1">
    <source>
        <dbReference type="EMBL" id="GGG46317.1"/>
    </source>
</evidence>
<dbReference type="RefSeq" id="WP_011709266.1">
    <property type="nucleotide sequence ID" value="NZ_BMIX01000012.1"/>
</dbReference>
<dbReference type="Pfam" id="PF20130">
    <property type="entry name" value="DUF6520"/>
    <property type="match status" value="1"/>
</dbReference>
<gene>
    <name evidence="1" type="ORF">GCM10011532_32740</name>
</gene>